<dbReference type="Pfam" id="PF09041">
    <property type="entry name" value="Aurora-A_bind"/>
    <property type="match status" value="1"/>
</dbReference>
<name>A0A8C0XPV3_CASCN</name>
<dbReference type="InterPro" id="IPR015128">
    <property type="entry name" value="Aurora-A-bd"/>
</dbReference>
<evidence type="ECO:0000313" key="3">
    <source>
        <dbReference type="Ensembl" id="ENSCCNP00000029796.1"/>
    </source>
</evidence>
<accession>A0A8C0XPV3</accession>
<feature type="region of interest" description="Disordered" evidence="1">
    <location>
        <begin position="86"/>
        <end position="112"/>
    </location>
</feature>
<evidence type="ECO:0000259" key="2">
    <source>
        <dbReference type="Pfam" id="PF09041"/>
    </source>
</evidence>
<evidence type="ECO:0000256" key="1">
    <source>
        <dbReference type="SAM" id="MobiDB-lite"/>
    </source>
</evidence>
<protein>
    <recommendedName>
        <fullName evidence="2">Aurora-A binding domain-containing protein</fullName>
    </recommendedName>
</protein>
<dbReference type="AlphaFoldDB" id="A0A8C0XPV3"/>
<sequence length="201" mass="23453">MPQVPNTYSFGAPTYFINFTSWDAEEDTEHVDSWFDKKAGLGNNFPNKNGNAKIQEDSVTPLRPVGNTYYKEKEKQKENLIEHSIPSNACSSPEVEGTISRNTPAQPQRRPVRLTTQKDLDQKEKCHVQMRAKRCATPEMISEILPSKKMKVKNENQRRNQRMDTVNFIPDLALLRSWKMLWVFLKRRYFQSLSPNHQPFH</sequence>
<proteinExistence type="predicted"/>
<organism evidence="3">
    <name type="scientific">Castor canadensis</name>
    <name type="common">American beaver</name>
    <dbReference type="NCBI Taxonomy" id="51338"/>
    <lineage>
        <taxon>Eukaryota</taxon>
        <taxon>Metazoa</taxon>
        <taxon>Chordata</taxon>
        <taxon>Craniata</taxon>
        <taxon>Vertebrata</taxon>
        <taxon>Euteleostomi</taxon>
        <taxon>Mammalia</taxon>
        <taxon>Eutheria</taxon>
        <taxon>Euarchontoglires</taxon>
        <taxon>Glires</taxon>
        <taxon>Rodentia</taxon>
        <taxon>Castorimorpha</taxon>
        <taxon>Castoridae</taxon>
        <taxon>Castor</taxon>
    </lineage>
</organism>
<feature type="domain" description="Aurora-A binding" evidence="2">
    <location>
        <begin position="1"/>
        <end position="63"/>
    </location>
</feature>
<dbReference type="Ensembl" id="ENSCCNT00000037568.1">
    <property type="protein sequence ID" value="ENSCCNP00000029796.1"/>
    <property type="gene ID" value="ENSCCNG00000028571.1"/>
</dbReference>
<reference evidence="3" key="1">
    <citation type="submission" date="2023-09" db="UniProtKB">
        <authorList>
            <consortium name="Ensembl"/>
        </authorList>
    </citation>
    <scope>IDENTIFICATION</scope>
</reference>